<dbReference type="FunFam" id="1.10.940.10:FF:000006">
    <property type="entry name" value="16S rRNA (Cytosine(967)-C(5))-methyltransferase RsmB"/>
    <property type="match status" value="1"/>
</dbReference>
<organism evidence="16 17">
    <name type="scientific">Lysinibacillus alkalisoli</name>
    <dbReference type="NCBI Taxonomy" id="1911548"/>
    <lineage>
        <taxon>Bacteria</taxon>
        <taxon>Bacillati</taxon>
        <taxon>Bacillota</taxon>
        <taxon>Bacilli</taxon>
        <taxon>Bacillales</taxon>
        <taxon>Bacillaceae</taxon>
        <taxon>Lysinibacillus</taxon>
    </lineage>
</organism>
<comment type="function">
    <text evidence="1">Specifically methylates the cytosine at position 967 (m5C967) of 16S rRNA.</text>
</comment>
<dbReference type="RefSeq" id="WP_188614394.1">
    <property type="nucleotide sequence ID" value="NZ_BMJT01000004.1"/>
</dbReference>
<comment type="caution">
    <text evidence="16">The sequence shown here is derived from an EMBL/GenBank/DDBJ whole genome shotgun (WGS) entry which is preliminary data.</text>
</comment>
<reference evidence="16" key="2">
    <citation type="submission" date="2020-09" db="EMBL/GenBank/DDBJ databases">
        <authorList>
            <person name="Sun Q."/>
            <person name="Zhou Y."/>
        </authorList>
    </citation>
    <scope>NUCLEOTIDE SEQUENCE</scope>
    <source>
        <strain evidence="16">CGMCC 1.15760</strain>
    </source>
</reference>
<dbReference type="InterPro" id="IPR049560">
    <property type="entry name" value="MeTrfase_RsmB-F_NOP2_cat"/>
</dbReference>
<feature type="binding site" evidence="14">
    <location>
        <position position="334"/>
    </location>
    <ligand>
        <name>S-adenosyl-L-methionine</name>
        <dbReference type="ChEBI" id="CHEBI:59789"/>
    </ligand>
</feature>
<dbReference type="GO" id="GO:0005737">
    <property type="term" value="C:cytoplasm"/>
    <property type="evidence" value="ECO:0007669"/>
    <property type="project" value="UniProtKB-SubCell"/>
</dbReference>
<comment type="subcellular location">
    <subcellularLocation>
        <location evidence="2">Cytoplasm</location>
    </subcellularLocation>
</comment>
<dbReference type="InterPro" id="IPR023267">
    <property type="entry name" value="RCMT"/>
</dbReference>
<dbReference type="GO" id="GO:0008649">
    <property type="term" value="F:rRNA methyltransferase activity"/>
    <property type="evidence" value="ECO:0007669"/>
    <property type="project" value="InterPro"/>
</dbReference>
<dbReference type="InterPro" id="IPR011023">
    <property type="entry name" value="Nop2p"/>
</dbReference>
<comment type="similarity">
    <text evidence="3 14">Belongs to the class I-like SAM-binding methyltransferase superfamily. RsmB/NOP family.</text>
</comment>
<evidence type="ECO:0000313" key="16">
    <source>
        <dbReference type="EMBL" id="GGG21336.1"/>
    </source>
</evidence>
<dbReference type="FunFam" id="3.30.70.1170:FF:000003">
    <property type="entry name" value="16S rRNA (Cytosine(967)-C(5))-methyltransferase RsmB"/>
    <property type="match status" value="1"/>
</dbReference>
<dbReference type="NCBIfam" id="TIGR00563">
    <property type="entry name" value="rsmB"/>
    <property type="match status" value="1"/>
</dbReference>
<dbReference type="Gene3D" id="3.40.50.150">
    <property type="entry name" value="Vaccinia Virus protein VP39"/>
    <property type="match status" value="1"/>
</dbReference>
<dbReference type="InterPro" id="IPR054728">
    <property type="entry name" value="RsmB-like_ferredoxin"/>
</dbReference>
<keyword evidence="8 14" id="KW-0808">Transferase</keyword>
<dbReference type="EMBL" id="BMJT01000004">
    <property type="protein sequence ID" value="GGG21336.1"/>
    <property type="molecule type" value="Genomic_DNA"/>
</dbReference>
<dbReference type="Gene3D" id="1.10.940.10">
    <property type="entry name" value="NusB-like"/>
    <property type="match status" value="1"/>
</dbReference>
<dbReference type="FunFam" id="3.40.50.150:FF:000022">
    <property type="entry name" value="Ribosomal RNA small subunit methyltransferase B"/>
    <property type="match status" value="1"/>
</dbReference>
<dbReference type="Pfam" id="PF01189">
    <property type="entry name" value="Methyltr_RsmB-F"/>
    <property type="match status" value="1"/>
</dbReference>
<dbReference type="Gene3D" id="3.30.70.1170">
    <property type="entry name" value="Sun protein, domain 3"/>
    <property type="match status" value="1"/>
</dbReference>
<keyword evidence="6" id="KW-0698">rRNA processing</keyword>
<keyword evidence="5" id="KW-0963">Cytoplasm</keyword>
<evidence type="ECO:0000256" key="2">
    <source>
        <dbReference type="ARBA" id="ARBA00004496"/>
    </source>
</evidence>
<evidence type="ECO:0000256" key="6">
    <source>
        <dbReference type="ARBA" id="ARBA00022552"/>
    </source>
</evidence>
<dbReference type="SUPFAM" id="SSF53335">
    <property type="entry name" value="S-adenosyl-L-methionine-dependent methyltransferases"/>
    <property type="match status" value="1"/>
</dbReference>
<dbReference type="InterPro" id="IPR018314">
    <property type="entry name" value="RsmB/NOL1/NOP2-like_CS"/>
</dbReference>
<evidence type="ECO:0000256" key="5">
    <source>
        <dbReference type="ARBA" id="ARBA00022490"/>
    </source>
</evidence>
<feature type="domain" description="SAM-dependent MTase RsmB/NOP-type" evidence="15">
    <location>
        <begin position="175"/>
        <end position="449"/>
    </location>
</feature>
<keyword evidence="17" id="KW-1185">Reference proteome</keyword>
<dbReference type="CDD" id="cd02440">
    <property type="entry name" value="AdoMet_MTases"/>
    <property type="match status" value="1"/>
</dbReference>
<dbReference type="PROSITE" id="PS01153">
    <property type="entry name" value="NOL1_NOP2_SUN"/>
    <property type="match status" value="1"/>
</dbReference>
<protein>
    <recommendedName>
        <fullName evidence="4">16S rRNA (cytosine(967)-C(5))-methyltransferase</fullName>
        <ecNumber evidence="4">2.1.1.176</ecNumber>
    </recommendedName>
    <alternativeName>
        <fullName evidence="11">16S rRNA m5C967 methyltransferase</fullName>
    </alternativeName>
    <alternativeName>
        <fullName evidence="12">rRNA (cytosine-C(5)-)-methyltransferase RsmB</fullName>
    </alternativeName>
</protein>
<dbReference type="PANTHER" id="PTHR22807">
    <property type="entry name" value="NOP2 YEAST -RELATED NOL1/NOP2/FMU SUN DOMAIN-CONTAINING"/>
    <property type="match status" value="1"/>
</dbReference>
<dbReference type="InterPro" id="IPR001678">
    <property type="entry name" value="MeTrfase_RsmB-F_NOP2_dom"/>
</dbReference>
<name>A0A917G3X8_9BACI</name>
<evidence type="ECO:0000256" key="11">
    <source>
        <dbReference type="ARBA" id="ARBA00030399"/>
    </source>
</evidence>
<feature type="binding site" evidence="14">
    <location>
        <begin position="264"/>
        <end position="270"/>
    </location>
    <ligand>
        <name>S-adenosyl-L-methionine</name>
        <dbReference type="ChEBI" id="CHEBI:59789"/>
    </ligand>
</feature>
<dbReference type="Pfam" id="PF22458">
    <property type="entry name" value="RsmF-B_ferredox"/>
    <property type="match status" value="1"/>
</dbReference>
<proteinExistence type="inferred from homology"/>
<keyword evidence="7 14" id="KW-0489">Methyltransferase</keyword>
<dbReference type="PANTHER" id="PTHR22807:SF53">
    <property type="entry name" value="RIBOSOMAL RNA SMALL SUBUNIT METHYLTRANSFERASE B-RELATED"/>
    <property type="match status" value="1"/>
</dbReference>
<dbReference type="AlphaFoldDB" id="A0A917G3X8"/>
<dbReference type="InterPro" id="IPR035926">
    <property type="entry name" value="NusB-like_sf"/>
</dbReference>
<keyword evidence="9 14" id="KW-0949">S-adenosyl-L-methionine</keyword>
<comment type="catalytic activity">
    <reaction evidence="13">
        <text>cytidine(967) in 16S rRNA + S-adenosyl-L-methionine = 5-methylcytidine(967) in 16S rRNA + S-adenosyl-L-homocysteine + H(+)</text>
        <dbReference type="Rhea" id="RHEA:42748"/>
        <dbReference type="Rhea" id="RHEA-COMP:10219"/>
        <dbReference type="Rhea" id="RHEA-COMP:10220"/>
        <dbReference type="ChEBI" id="CHEBI:15378"/>
        <dbReference type="ChEBI" id="CHEBI:57856"/>
        <dbReference type="ChEBI" id="CHEBI:59789"/>
        <dbReference type="ChEBI" id="CHEBI:74483"/>
        <dbReference type="ChEBI" id="CHEBI:82748"/>
        <dbReference type="EC" id="2.1.1.176"/>
    </reaction>
</comment>
<evidence type="ECO:0000256" key="8">
    <source>
        <dbReference type="ARBA" id="ARBA00022679"/>
    </source>
</evidence>
<evidence type="ECO:0000256" key="14">
    <source>
        <dbReference type="PROSITE-ProRule" id="PRU01023"/>
    </source>
</evidence>
<reference evidence="16" key="1">
    <citation type="journal article" date="2014" name="Int. J. Syst. Evol. Microbiol.">
        <title>Complete genome sequence of Corynebacterium casei LMG S-19264T (=DSM 44701T), isolated from a smear-ripened cheese.</title>
        <authorList>
            <consortium name="US DOE Joint Genome Institute (JGI-PGF)"/>
            <person name="Walter F."/>
            <person name="Albersmeier A."/>
            <person name="Kalinowski J."/>
            <person name="Ruckert C."/>
        </authorList>
    </citation>
    <scope>NUCLEOTIDE SEQUENCE</scope>
    <source>
        <strain evidence="16">CGMCC 1.15760</strain>
    </source>
</reference>
<evidence type="ECO:0000256" key="12">
    <source>
        <dbReference type="ARBA" id="ARBA00031088"/>
    </source>
</evidence>
<feature type="binding site" evidence="14">
    <location>
        <position position="315"/>
    </location>
    <ligand>
        <name>S-adenosyl-L-methionine</name>
        <dbReference type="ChEBI" id="CHEBI:59789"/>
    </ligand>
</feature>
<dbReference type="Pfam" id="PF01029">
    <property type="entry name" value="NusB"/>
    <property type="match status" value="1"/>
</dbReference>
<evidence type="ECO:0000259" key="15">
    <source>
        <dbReference type="PROSITE" id="PS51686"/>
    </source>
</evidence>
<evidence type="ECO:0000256" key="3">
    <source>
        <dbReference type="ARBA" id="ARBA00007494"/>
    </source>
</evidence>
<evidence type="ECO:0000256" key="7">
    <source>
        <dbReference type="ARBA" id="ARBA00022603"/>
    </source>
</evidence>
<gene>
    <name evidence="16" type="ORF">GCM10007425_14790</name>
</gene>
<dbReference type="InterPro" id="IPR006027">
    <property type="entry name" value="NusB_RsmB_TIM44"/>
</dbReference>
<accession>A0A917G3X8</accession>
<dbReference type="EC" id="2.1.1.176" evidence="4"/>
<dbReference type="NCBIfam" id="NF011494">
    <property type="entry name" value="PRK14902.1"/>
    <property type="match status" value="1"/>
</dbReference>
<dbReference type="GO" id="GO:0003723">
    <property type="term" value="F:RNA binding"/>
    <property type="evidence" value="ECO:0007669"/>
    <property type="project" value="UniProtKB-UniRule"/>
</dbReference>
<dbReference type="GO" id="GO:0006355">
    <property type="term" value="P:regulation of DNA-templated transcription"/>
    <property type="evidence" value="ECO:0007669"/>
    <property type="project" value="InterPro"/>
</dbReference>
<feature type="active site" description="Nucleophile" evidence="14">
    <location>
        <position position="387"/>
    </location>
</feature>
<dbReference type="NCBIfam" id="TIGR00446">
    <property type="entry name" value="nop2p"/>
    <property type="match status" value="1"/>
</dbReference>
<feature type="binding site" evidence="14">
    <location>
        <position position="288"/>
    </location>
    <ligand>
        <name>S-adenosyl-L-methionine</name>
        <dbReference type="ChEBI" id="CHEBI:59789"/>
    </ligand>
</feature>
<dbReference type="PRINTS" id="PR02008">
    <property type="entry name" value="RCMTFAMILY"/>
</dbReference>
<dbReference type="InterPro" id="IPR029063">
    <property type="entry name" value="SAM-dependent_MTases_sf"/>
</dbReference>
<evidence type="ECO:0000256" key="10">
    <source>
        <dbReference type="ARBA" id="ARBA00022884"/>
    </source>
</evidence>
<dbReference type="InterPro" id="IPR004573">
    <property type="entry name" value="rRNA_ssu_MeTfrase_B"/>
</dbReference>
<evidence type="ECO:0000256" key="9">
    <source>
        <dbReference type="ARBA" id="ARBA00022691"/>
    </source>
</evidence>
<dbReference type="Proteomes" id="UP000616608">
    <property type="component" value="Unassembled WGS sequence"/>
</dbReference>
<evidence type="ECO:0000256" key="1">
    <source>
        <dbReference type="ARBA" id="ARBA00002724"/>
    </source>
</evidence>
<evidence type="ECO:0000256" key="4">
    <source>
        <dbReference type="ARBA" id="ARBA00012140"/>
    </source>
</evidence>
<evidence type="ECO:0000256" key="13">
    <source>
        <dbReference type="ARBA" id="ARBA00047283"/>
    </source>
</evidence>
<evidence type="ECO:0000313" key="17">
    <source>
        <dbReference type="Proteomes" id="UP000616608"/>
    </source>
</evidence>
<dbReference type="SUPFAM" id="SSF48013">
    <property type="entry name" value="NusB-like"/>
    <property type="match status" value="1"/>
</dbReference>
<keyword evidence="10 14" id="KW-0694">RNA-binding</keyword>
<sequence length="457" mass="51537">MSKKKHVMIWDGNVRDAALSILLAVDKNQAYSNLLLNDTIKRHKIEPKDRALLTEITYGTLQYKMTLDYYLEPYIRGEVEDWMRWLLRLSLYQMHYLSRIPPHAAVNEAVEIAKRRGHQGTASMVNGILRAILREGVSEVDVFNEIDELAITTSHPHWLVERWVEMYGVEKTRAMLEENNKPAIQTVRVNVTKATVEQVLTSLAEDGVTANKSPLLSECIYITEGQASRTAAFRQGWVTIQDESSMIPAHVLQPQRDWRVLDMCAAPGGKTTHVAERMNNEGTIIALDLHEHKLALIQQNMTRLGLTNITTLHVDGRKAIEHFEANSFDAILVDAPCSGLGVMRRKPDIKYTKQEQDLARLQTIQLALLDAAVTLLKPNGKLIYSTCTVDKVENEGTVQQFLQQHSTMQSTAIDSLPQALMEKQQDGMLQVFPQDFGSDGFFVAAFTKKEILTNGSK</sequence>
<dbReference type="PROSITE" id="PS51686">
    <property type="entry name" value="SAM_MT_RSMB_NOP"/>
    <property type="match status" value="1"/>
</dbReference>